<dbReference type="Gene3D" id="3.30.70.1060">
    <property type="entry name" value="Dimeric alpha+beta barrel"/>
    <property type="match status" value="1"/>
</dbReference>
<evidence type="ECO:0000259" key="2">
    <source>
        <dbReference type="Pfam" id="PF03795"/>
    </source>
</evidence>
<organism evidence="3 4">
    <name type="scientific">Streptomyces albiaxialis</name>
    <dbReference type="NCBI Taxonomy" id="329523"/>
    <lineage>
        <taxon>Bacteria</taxon>
        <taxon>Bacillati</taxon>
        <taxon>Actinomycetota</taxon>
        <taxon>Actinomycetes</taxon>
        <taxon>Kitasatosporales</taxon>
        <taxon>Streptomycetaceae</taxon>
        <taxon>Streptomyces</taxon>
    </lineage>
</organism>
<reference evidence="4" key="1">
    <citation type="journal article" date="2019" name="Int. J. Syst. Evol. Microbiol.">
        <title>The Global Catalogue of Microorganisms (GCM) 10K type strain sequencing project: providing services to taxonomists for standard genome sequencing and annotation.</title>
        <authorList>
            <consortium name="The Broad Institute Genomics Platform"/>
            <consortium name="The Broad Institute Genome Sequencing Center for Infectious Disease"/>
            <person name="Wu L."/>
            <person name="Ma J."/>
        </authorList>
    </citation>
    <scope>NUCLEOTIDE SEQUENCE [LARGE SCALE GENOMIC DNA]</scope>
    <source>
        <strain evidence="4">JCM 15478</strain>
    </source>
</reference>
<accession>A0ABP5IP00</accession>
<dbReference type="SUPFAM" id="SSF54909">
    <property type="entry name" value="Dimeric alpha+beta barrel"/>
    <property type="match status" value="1"/>
</dbReference>
<comment type="similarity">
    <text evidence="1">Belongs to the YciI family.</text>
</comment>
<dbReference type="PANTHER" id="PTHR35174:SF1">
    <property type="entry name" value="BLL0086 PROTEIN"/>
    <property type="match status" value="1"/>
</dbReference>
<evidence type="ECO:0000256" key="1">
    <source>
        <dbReference type="ARBA" id="ARBA00007689"/>
    </source>
</evidence>
<keyword evidence="4" id="KW-1185">Reference proteome</keyword>
<sequence length="120" mass="13381">MPRFLTLIRIEENNLPADNPPDFEERAGKLFEEINKAGVMLDTGGLAPTSEGVRASWTGGRISYTDGPFTETKEVVGGYSIVQAKDRAEALEWTRRFLEIHPPEWNITAEVREISEDAGC</sequence>
<dbReference type="Proteomes" id="UP001500016">
    <property type="component" value="Unassembled WGS sequence"/>
</dbReference>
<gene>
    <name evidence="3" type="ORF">GCM10009801_76670</name>
</gene>
<name>A0ABP5IP00_9ACTN</name>
<proteinExistence type="inferred from homology"/>
<feature type="domain" description="YCII-related" evidence="2">
    <location>
        <begin position="29"/>
        <end position="96"/>
    </location>
</feature>
<evidence type="ECO:0000313" key="4">
    <source>
        <dbReference type="Proteomes" id="UP001500016"/>
    </source>
</evidence>
<comment type="caution">
    <text evidence="3">The sequence shown here is derived from an EMBL/GenBank/DDBJ whole genome shotgun (WGS) entry which is preliminary data.</text>
</comment>
<evidence type="ECO:0000313" key="3">
    <source>
        <dbReference type="EMBL" id="GAA2102545.1"/>
    </source>
</evidence>
<dbReference type="PANTHER" id="PTHR35174">
    <property type="entry name" value="BLL7171 PROTEIN-RELATED"/>
    <property type="match status" value="1"/>
</dbReference>
<dbReference type="RefSeq" id="WP_344535156.1">
    <property type="nucleotide sequence ID" value="NZ_BAAAPE010000028.1"/>
</dbReference>
<dbReference type="Pfam" id="PF03795">
    <property type="entry name" value="YCII"/>
    <property type="match status" value="1"/>
</dbReference>
<protein>
    <submittedName>
        <fullName evidence="3">YciI family protein</fullName>
    </submittedName>
</protein>
<dbReference type="InterPro" id="IPR011008">
    <property type="entry name" value="Dimeric_a/b-barrel"/>
</dbReference>
<dbReference type="EMBL" id="BAAAPE010000028">
    <property type="protein sequence ID" value="GAA2102545.1"/>
    <property type="molecule type" value="Genomic_DNA"/>
</dbReference>
<dbReference type="InterPro" id="IPR005545">
    <property type="entry name" value="YCII"/>
</dbReference>